<proteinExistence type="inferred from homology"/>
<dbReference type="InterPro" id="IPR004556">
    <property type="entry name" value="HemK-like"/>
</dbReference>
<dbReference type="PROSITE" id="PS00092">
    <property type="entry name" value="N6_MTASE"/>
    <property type="match status" value="1"/>
</dbReference>
<evidence type="ECO:0000256" key="5">
    <source>
        <dbReference type="HAMAP-Rule" id="MF_02126"/>
    </source>
</evidence>
<accession>A0A1F7FA97</accession>
<keyword evidence="3 5" id="KW-0949">S-adenosyl-L-methionine</keyword>
<organism evidence="8 9">
    <name type="scientific">Candidatus Raymondbacteria bacterium RIFOXYD12_FULL_49_13</name>
    <dbReference type="NCBI Taxonomy" id="1817890"/>
    <lineage>
        <taxon>Bacteria</taxon>
        <taxon>Raymondiibacteriota</taxon>
    </lineage>
</organism>
<protein>
    <recommendedName>
        <fullName evidence="5">Release factor glutamine methyltransferase</fullName>
        <shortName evidence="5">RF MTase</shortName>
        <ecNumber evidence="5">2.1.1.297</ecNumber>
    </recommendedName>
    <alternativeName>
        <fullName evidence="5">N5-glutamine methyltransferase PrmC</fullName>
    </alternativeName>
    <alternativeName>
        <fullName evidence="5">Protein-(glutamine-N5) MTase PrmC</fullName>
    </alternativeName>
    <alternativeName>
        <fullName evidence="5">Protein-glutamine N-methyltransferase PrmC</fullName>
    </alternativeName>
</protein>
<dbReference type="GO" id="GO:0102559">
    <property type="term" value="F:peptide chain release factor N(5)-glutamine methyltransferase activity"/>
    <property type="evidence" value="ECO:0007669"/>
    <property type="project" value="UniProtKB-EC"/>
</dbReference>
<dbReference type="SUPFAM" id="SSF53335">
    <property type="entry name" value="S-adenosyl-L-methionine-dependent methyltransferases"/>
    <property type="match status" value="1"/>
</dbReference>
<feature type="domain" description="Methyltransferase small" evidence="6">
    <location>
        <begin position="97"/>
        <end position="189"/>
    </location>
</feature>
<dbReference type="InterPro" id="IPR029063">
    <property type="entry name" value="SAM-dependent_MTases_sf"/>
</dbReference>
<evidence type="ECO:0000256" key="3">
    <source>
        <dbReference type="ARBA" id="ARBA00022691"/>
    </source>
</evidence>
<feature type="binding site" evidence="5">
    <location>
        <position position="143"/>
    </location>
    <ligand>
        <name>S-adenosyl-L-methionine</name>
        <dbReference type="ChEBI" id="CHEBI:59789"/>
    </ligand>
</feature>
<dbReference type="Pfam" id="PF05175">
    <property type="entry name" value="MTS"/>
    <property type="match status" value="1"/>
</dbReference>
<evidence type="ECO:0000313" key="8">
    <source>
        <dbReference type="EMBL" id="OGK03609.1"/>
    </source>
</evidence>
<evidence type="ECO:0000256" key="1">
    <source>
        <dbReference type="ARBA" id="ARBA00022603"/>
    </source>
</evidence>
<comment type="caution">
    <text evidence="5">Lacks conserved residue(s) required for the propagation of feature annotation.</text>
</comment>
<evidence type="ECO:0000259" key="6">
    <source>
        <dbReference type="Pfam" id="PF05175"/>
    </source>
</evidence>
<evidence type="ECO:0000256" key="2">
    <source>
        <dbReference type="ARBA" id="ARBA00022679"/>
    </source>
</evidence>
<dbReference type="InterPro" id="IPR050320">
    <property type="entry name" value="N5-glutamine_MTase"/>
</dbReference>
<dbReference type="InterPro" id="IPR040758">
    <property type="entry name" value="PrmC_N"/>
</dbReference>
<dbReference type="PANTHER" id="PTHR18895">
    <property type="entry name" value="HEMK METHYLTRANSFERASE"/>
    <property type="match status" value="1"/>
</dbReference>
<reference evidence="8 9" key="1">
    <citation type="journal article" date="2016" name="Nat. Commun.">
        <title>Thousands of microbial genomes shed light on interconnected biogeochemical processes in an aquifer system.</title>
        <authorList>
            <person name="Anantharaman K."/>
            <person name="Brown C.T."/>
            <person name="Hug L.A."/>
            <person name="Sharon I."/>
            <person name="Castelle C.J."/>
            <person name="Probst A.J."/>
            <person name="Thomas B.C."/>
            <person name="Singh A."/>
            <person name="Wilkins M.J."/>
            <person name="Karaoz U."/>
            <person name="Brodie E.L."/>
            <person name="Williams K.H."/>
            <person name="Hubbard S.S."/>
            <person name="Banfield J.F."/>
        </authorList>
    </citation>
    <scope>NUCLEOTIDE SEQUENCE [LARGE SCALE GENOMIC DNA]</scope>
</reference>
<sequence>MTVLEALSRTTDYFFTKGIENARLNAELLLCHVQACRRMDLYLNFDKPLTQPEVDAYRECVRRRGLREPVHYIIGACDFCDSTVAVTPAVLIPRPETEVLVQTVINDHEKQEGKRVLDLCTGSGAIAISLKKALASFSMCASDSSGPALSVAKGNGEKNGTQVEWILSDLFSGLAGKMFDIIVSNPPYIRSDDLAGLMPEVRDFEPRIALNGGADGLDFYRKIFSQAGAYLNESGELYLETGDGQAGQVVAIAQDNGFSHVKTVKDLAGKERIVVARKR</sequence>
<feature type="domain" description="Release factor glutamine methyltransferase N-terminal" evidence="7">
    <location>
        <begin position="5"/>
        <end position="75"/>
    </location>
</feature>
<dbReference type="InterPro" id="IPR019874">
    <property type="entry name" value="RF_methyltr_PrmC"/>
</dbReference>
<gene>
    <name evidence="5" type="primary">prmC</name>
    <name evidence="8" type="ORF">A2519_02415</name>
</gene>
<dbReference type="CDD" id="cd02440">
    <property type="entry name" value="AdoMet_MTases"/>
    <property type="match status" value="1"/>
</dbReference>
<dbReference type="NCBIfam" id="TIGR03534">
    <property type="entry name" value="RF_mod_PrmC"/>
    <property type="match status" value="1"/>
</dbReference>
<dbReference type="GO" id="GO:0003676">
    <property type="term" value="F:nucleic acid binding"/>
    <property type="evidence" value="ECO:0007669"/>
    <property type="project" value="InterPro"/>
</dbReference>
<feature type="binding site" evidence="5">
    <location>
        <position position="185"/>
    </location>
    <ligand>
        <name>S-adenosyl-L-methionine</name>
        <dbReference type="ChEBI" id="CHEBI:59789"/>
    </ligand>
</feature>
<keyword evidence="1 5" id="KW-0489">Methyltransferase</keyword>
<dbReference type="EMBL" id="MFYX01000084">
    <property type="protein sequence ID" value="OGK03609.1"/>
    <property type="molecule type" value="Genomic_DNA"/>
</dbReference>
<dbReference type="InterPro" id="IPR007848">
    <property type="entry name" value="Small_mtfrase_dom"/>
</dbReference>
<comment type="caution">
    <text evidence="8">The sequence shown here is derived from an EMBL/GenBank/DDBJ whole genome shotgun (WGS) entry which is preliminary data.</text>
</comment>
<name>A0A1F7FA97_UNCRA</name>
<evidence type="ECO:0000313" key="9">
    <source>
        <dbReference type="Proteomes" id="UP000179243"/>
    </source>
</evidence>
<dbReference type="HAMAP" id="MF_02126">
    <property type="entry name" value="RF_methyltr_PrmC"/>
    <property type="match status" value="1"/>
</dbReference>
<dbReference type="AlphaFoldDB" id="A0A1F7FA97"/>
<dbReference type="InterPro" id="IPR002052">
    <property type="entry name" value="DNA_methylase_N6_adenine_CS"/>
</dbReference>
<keyword evidence="2 5" id="KW-0808">Transferase</keyword>
<evidence type="ECO:0000256" key="4">
    <source>
        <dbReference type="ARBA" id="ARBA00048391"/>
    </source>
</evidence>
<dbReference type="Pfam" id="PF17827">
    <property type="entry name" value="PrmC_N"/>
    <property type="match status" value="1"/>
</dbReference>
<dbReference type="EC" id="2.1.1.297" evidence="5"/>
<dbReference type="Gene3D" id="1.10.8.10">
    <property type="entry name" value="DNA helicase RuvA subunit, C-terminal domain"/>
    <property type="match status" value="1"/>
</dbReference>
<dbReference type="GO" id="GO:0032259">
    <property type="term" value="P:methylation"/>
    <property type="evidence" value="ECO:0007669"/>
    <property type="project" value="UniProtKB-KW"/>
</dbReference>
<comment type="function">
    <text evidence="5">Methylates the class 1 translation termination release factors RF1/PrfA and RF2/PrfB on the glutamine residue of the universally conserved GGQ motif.</text>
</comment>
<comment type="similarity">
    <text evidence="5">Belongs to the protein N5-glutamine methyltransferase family. PrmC subfamily.</text>
</comment>
<comment type="catalytic activity">
    <reaction evidence="4 5">
        <text>L-glutaminyl-[peptide chain release factor] + S-adenosyl-L-methionine = N(5)-methyl-L-glutaminyl-[peptide chain release factor] + S-adenosyl-L-homocysteine + H(+)</text>
        <dbReference type="Rhea" id="RHEA:42896"/>
        <dbReference type="Rhea" id="RHEA-COMP:10271"/>
        <dbReference type="Rhea" id="RHEA-COMP:10272"/>
        <dbReference type="ChEBI" id="CHEBI:15378"/>
        <dbReference type="ChEBI" id="CHEBI:30011"/>
        <dbReference type="ChEBI" id="CHEBI:57856"/>
        <dbReference type="ChEBI" id="CHEBI:59789"/>
        <dbReference type="ChEBI" id="CHEBI:61891"/>
        <dbReference type="EC" id="2.1.1.297"/>
    </reaction>
</comment>
<feature type="binding site" evidence="5">
    <location>
        <begin position="185"/>
        <end position="188"/>
    </location>
    <ligand>
        <name>substrate</name>
    </ligand>
</feature>
<dbReference type="Proteomes" id="UP000179243">
    <property type="component" value="Unassembled WGS sequence"/>
</dbReference>
<evidence type="ECO:0000259" key="7">
    <source>
        <dbReference type="Pfam" id="PF17827"/>
    </source>
</evidence>
<dbReference type="PANTHER" id="PTHR18895:SF74">
    <property type="entry name" value="MTRF1L RELEASE FACTOR GLUTAMINE METHYLTRANSFERASE"/>
    <property type="match status" value="1"/>
</dbReference>
<dbReference type="NCBIfam" id="TIGR00536">
    <property type="entry name" value="hemK_fam"/>
    <property type="match status" value="1"/>
</dbReference>
<dbReference type="Gene3D" id="3.40.50.150">
    <property type="entry name" value="Vaccinia Virus protein VP39"/>
    <property type="match status" value="1"/>
</dbReference>